<reference evidence="9" key="1">
    <citation type="submission" date="2022-07" db="EMBL/GenBank/DDBJ databases">
        <title>The genome of Lyophyllum shimeji provides insight into the initial evolution of ectomycorrhizal fungal genome.</title>
        <authorList>
            <person name="Kobayashi Y."/>
            <person name="Shibata T."/>
            <person name="Hirakawa H."/>
            <person name="Shigenobu S."/>
            <person name="Nishiyama T."/>
            <person name="Yamada A."/>
            <person name="Hasebe M."/>
            <person name="Kawaguchi M."/>
        </authorList>
    </citation>
    <scope>NUCLEOTIDE SEQUENCE</scope>
    <source>
        <strain evidence="9">AT787</strain>
    </source>
</reference>
<comment type="similarity">
    <text evidence="2">Belongs to the eukaryotic RPC9 RNA polymerase subunit family.</text>
</comment>
<evidence type="ECO:0000313" key="9">
    <source>
        <dbReference type="EMBL" id="GLB38263.1"/>
    </source>
</evidence>
<dbReference type="PANTHER" id="PTHR15561">
    <property type="entry name" value="CALCITONIN GENE-RELATED PEPTIDE-RECEPTOR COMPONENT PROTEIN"/>
    <property type="match status" value="1"/>
</dbReference>
<keyword evidence="4" id="KW-0240">DNA-directed RNA polymerase</keyword>
<evidence type="ECO:0000313" key="10">
    <source>
        <dbReference type="Proteomes" id="UP001063166"/>
    </source>
</evidence>
<feature type="compositionally biased region" description="Basic and acidic residues" evidence="7">
    <location>
        <begin position="212"/>
        <end position="224"/>
    </location>
</feature>
<dbReference type="InterPro" id="IPR006590">
    <property type="entry name" value="RNA_pol_Rpb4/RPC9_core"/>
</dbReference>
<dbReference type="GO" id="GO:0000166">
    <property type="term" value="F:nucleotide binding"/>
    <property type="evidence" value="ECO:0007669"/>
    <property type="project" value="InterPro"/>
</dbReference>
<feature type="domain" description="RNA polymerase Rpb4/RPC9 core" evidence="8">
    <location>
        <begin position="1"/>
        <end position="150"/>
    </location>
</feature>
<dbReference type="EMBL" id="BRPK01000005">
    <property type="protein sequence ID" value="GLB38263.1"/>
    <property type="molecule type" value="Genomic_DNA"/>
</dbReference>
<dbReference type="InterPro" id="IPR038846">
    <property type="entry name" value="RPC9"/>
</dbReference>
<dbReference type="GO" id="GO:0005666">
    <property type="term" value="C:RNA polymerase III complex"/>
    <property type="evidence" value="ECO:0007669"/>
    <property type="project" value="InterPro"/>
</dbReference>
<organism evidence="9 10">
    <name type="scientific">Lyophyllum shimeji</name>
    <name type="common">Hon-shimeji</name>
    <name type="synonym">Tricholoma shimeji</name>
    <dbReference type="NCBI Taxonomy" id="47721"/>
    <lineage>
        <taxon>Eukaryota</taxon>
        <taxon>Fungi</taxon>
        <taxon>Dikarya</taxon>
        <taxon>Basidiomycota</taxon>
        <taxon>Agaricomycotina</taxon>
        <taxon>Agaricomycetes</taxon>
        <taxon>Agaricomycetidae</taxon>
        <taxon>Agaricales</taxon>
        <taxon>Tricholomatineae</taxon>
        <taxon>Lyophyllaceae</taxon>
        <taxon>Lyophyllum</taxon>
    </lineage>
</organism>
<evidence type="ECO:0000256" key="7">
    <source>
        <dbReference type="SAM" id="MobiDB-lite"/>
    </source>
</evidence>
<evidence type="ECO:0000256" key="4">
    <source>
        <dbReference type="ARBA" id="ARBA00022478"/>
    </source>
</evidence>
<dbReference type="OrthoDB" id="1746530at2759"/>
<dbReference type="Pfam" id="PF03874">
    <property type="entry name" value="RNA_pol_Rpb4"/>
    <property type="match status" value="1"/>
</dbReference>
<evidence type="ECO:0000256" key="5">
    <source>
        <dbReference type="ARBA" id="ARBA00023163"/>
    </source>
</evidence>
<evidence type="ECO:0000256" key="3">
    <source>
        <dbReference type="ARBA" id="ARBA00016672"/>
    </source>
</evidence>
<dbReference type="AlphaFoldDB" id="A0A9P3PLS0"/>
<dbReference type="InterPro" id="IPR010997">
    <property type="entry name" value="HRDC-like_sf"/>
</dbReference>
<dbReference type="Gene3D" id="1.20.1250.40">
    <property type="match status" value="1"/>
</dbReference>
<dbReference type="SUPFAM" id="SSF47819">
    <property type="entry name" value="HRDC-like"/>
    <property type="match status" value="1"/>
</dbReference>
<proteinExistence type="inferred from homology"/>
<keyword evidence="6" id="KW-0539">Nucleus</keyword>
<evidence type="ECO:0000256" key="6">
    <source>
        <dbReference type="ARBA" id="ARBA00023242"/>
    </source>
</evidence>
<dbReference type="InterPro" id="IPR038324">
    <property type="entry name" value="Rpb4/RPC9_sf"/>
</dbReference>
<dbReference type="InterPro" id="IPR005574">
    <property type="entry name" value="Rpb4/RPC9"/>
</dbReference>
<name>A0A9P3PLS0_LYOSH</name>
<dbReference type="SMART" id="SM00657">
    <property type="entry name" value="RPOL4c"/>
    <property type="match status" value="1"/>
</dbReference>
<evidence type="ECO:0000256" key="2">
    <source>
        <dbReference type="ARBA" id="ARBA00006898"/>
    </source>
</evidence>
<keyword evidence="10" id="KW-1185">Reference proteome</keyword>
<sequence>MEVVNPRAALLSNFEVLTLLRELENDHITRAKVAVRVKKEEDAAGHPARSTGGDAAFGEPSQNLRTVEVEAIQYLSADYLPTARQTPEGITKLVKELAPYDLTKAEKLQVVNLAPTLPVELYVIVEELEDRLGDRMEEILDRVKSTLSAAPAPRTQPVEAYPVLRPSDESFPLNESLMYPDETEPYQGETVKSNALSRFLPETRIAASSYDDDIRPTPRVKSPDDLSPPPEVFTLNQR</sequence>
<dbReference type="PANTHER" id="PTHR15561:SF0">
    <property type="entry name" value="DNA-DIRECTED RNA POLYMERASE III SUBUNIT RPC9"/>
    <property type="match status" value="1"/>
</dbReference>
<feature type="region of interest" description="Disordered" evidence="7">
    <location>
        <begin position="39"/>
        <end position="59"/>
    </location>
</feature>
<keyword evidence="5" id="KW-0804">Transcription</keyword>
<gene>
    <name evidence="9" type="ORF">LshimejAT787_0501280</name>
</gene>
<dbReference type="Proteomes" id="UP001063166">
    <property type="component" value="Unassembled WGS sequence"/>
</dbReference>
<feature type="region of interest" description="Disordered" evidence="7">
    <location>
        <begin position="207"/>
        <end position="238"/>
    </location>
</feature>
<evidence type="ECO:0000259" key="8">
    <source>
        <dbReference type="SMART" id="SM00657"/>
    </source>
</evidence>
<accession>A0A9P3PLS0</accession>
<evidence type="ECO:0000256" key="1">
    <source>
        <dbReference type="ARBA" id="ARBA00004123"/>
    </source>
</evidence>
<comment type="subcellular location">
    <subcellularLocation>
        <location evidence="1">Nucleus</location>
    </subcellularLocation>
</comment>
<comment type="caution">
    <text evidence="9">The sequence shown here is derived from an EMBL/GenBank/DDBJ whole genome shotgun (WGS) entry which is preliminary data.</text>
</comment>
<protein>
    <recommendedName>
        <fullName evidence="3">DNA-directed RNA polymerase III subunit RPC9</fullName>
    </recommendedName>
</protein>
<dbReference type="GO" id="GO:0006384">
    <property type="term" value="P:transcription initiation at RNA polymerase III promoter"/>
    <property type="evidence" value="ECO:0007669"/>
    <property type="project" value="InterPro"/>
</dbReference>